<dbReference type="Proteomes" id="UP000257076">
    <property type="component" value="Unassembled WGS sequence"/>
</dbReference>
<dbReference type="PIRSF" id="PIRSF021898">
    <property type="entry name" value="UCP021898"/>
    <property type="match status" value="1"/>
</dbReference>
<name>A0A3E0AX62_9STAP</name>
<gene>
    <name evidence="1" type="ORF">DFR63_1357</name>
</gene>
<dbReference type="Gene3D" id="3.20.20.140">
    <property type="entry name" value="Metal-dependent hydrolases"/>
    <property type="match status" value="1"/>
</dbReference>
<dbReference type="EMBL" id="QUMW01000011">
    <property type="protein sequence ID" value="REG24265.1"/>
    <property type="molecule type" value="Genomic_DNA"/>
</dbReference>
<proteinExistence type="predicted"/>
<evidence type="ECO:0008006" key="3">
    <source>
        <dbReference type="Google" id="ProtNLM"/>
    </source>
</evidence>
<reference evidence="1 2" key="1">
    <citation type="submission" date="2018-08" db="EMBL/GenBank/DDBJ databases">
        <title>Genomic Encyclopedia of Type Strains, Phase IV (KMG-IV): sequencing the most valuable type-strain genomes for metagenomic binning, comparative biology and taxonomic classification.</title>
        <authorList>
            <person name="Goeker M."/>
        </authorList>
    </citation>
    <scope>NUCLEOTIDE SEQUENCE [LARGE SCALE GENOMIC DNA]</scope>
    <source>
        <strain evidence="1 2">DSM 17274</strain>
    </source>
</reference>
<dbReference type="AlphaFoldDB" id="A0A3E0AX62"/>
<organism evidence="1 2">
    <name type="scientific">Jeotgalicoccus halotolerans</name>
    <dbReference type="NCBI Taxonomy" id="157227"/>
    <lineage>
        <taxon>Bacteria</taxon>
        <taxon>Bacillati</taxon>
        <taxon>Bacillota</taxon>
        <taxon>Bacilli</taxon>
        <taxon>Bacillales</taxon>
        <taxon>Staphylococcaceae</taxon>
        <taxon>Jeotgalicoccus</taxon>
    </lineage>
</organism>
<dbReference type="InterPro" id="IPR032466">
    <property type="entry name" value="Metal_Hydrolase"/>
</dbReference>
<dbReference type="InterPro" id="IPR016797">
    <property type="entry name" value="UCP021898"/>
</dbReference>
<evidence type="ECO:0000313" key="2">
    <source>
        <dbReference type="Proteomes" id="UP000257076"/>
    </source>
</evidence>
<dbReference type="InterPro" id="IPR046249">
    <property type="entry name" value="DUF6282"/>
</dbReference>
<comment type="caution">
    <text evidence="1">The sequence shown here is derived from an EMBL/GenBank/DDBJ whole genome shotgun (WGS) entry which is preliminary data.</text>
</comment>
<keyword evidence="2" id="KW-1185">Reference proteome</keyword>
<sequence length="293" mass="32762">MKKWNSLLTDAIEMHAHSSPSIFERRQNDWELLEDVNAAGMNGIVLKSHESTTFDRAELLQIKYPELNIFGGIVCNLFTGGLSKNSVNMALEMGAKIVWMPTLSALQHKKYFSQNIKRSIFKTSKTVDDFSEGLTVINTQNEVKDNVKEILTLIAEYDAVLATGHLNHSEVLLLVEEAKRIGVEKILIQHADLGIAAIPLEEQVHLAQNGCYIEKCYLACGQDFNNLSIRDLADSILEIGDNHCVLVTDYGQAHNIPVINALEQFIEKLVEEGIPESSINKMVSENPKFLLNI</sequence>
<dbReference type="SUPFAM" id="SSF51556">
    <property type="entry name" value="Metallo-dependent hydrolases"/>
    <property type="match status" value="1"/>
</dbReference>
<dbReference type="Pfam" id="PF19799">
    <property type="entry name" value="DUF6282"/>
    <property type="match status" value="1"/>
</dbReference>
<evidence type="ECO:0000313" key="1">
    <source>
        <dbReference type="EMBL" id="REG24265.1"/>
    </source>
</evidence>
<dbReference type="RefSeq" id="WP_245954153.1">
    <property type="nucleotide sequence ID" value="NZ_CBCSHX010000003.1"/>
</dbReference>
<accession>A0A3E0AX62</accession>
<protein>
    <recommendedName>
        <fullName evidence="3">Cytosolic protein</fullName>
    </recommendedName>
</protein>